<dbReference type="CDD" id="cd19943">
    <property type="entry name" value="NirB_Fer2_BFD-like_1"/>
    <property type="match status" value="1"/>
</dbReference>
<dbReference type="InterPro" id="IPR052034">
    <property type="entry name" value="NasD-like"/>
</dbReference>
<dbReference type="InterPro" id="IPR006066">
    <property type="entry name" value="NO2/SO3_Rdtase_FeS/sirohaem_BS"/>
</dbReference>
<dbReference type="InterPro" id="IPR012744">
    <property type="entry name" value="Nitri_red_NirB"/>
</dbReference>
<evidence type="ECO:0000256" key="11">
    <source>
        <dbReference type="ARBA" id="ARBA00022784"/>
    </source>
</evidence>
<dbReference type="InterPro" id="IPR023753">
    <property type="entry name" value="FAD/NAD-binding_dom"/>
</dbReference>
<evidence type="ECO:0000256" key="7">
    <source>
        <dbReference type="ARBA" id="ARBA00022617"/>
    </source>
</evidence>
<comment type="similarity">
    <text evidence="4">Belongs to the nitrite and sulfite reductase 4Fe-4S domain family.</text>
</comment>
<dbReference type="NCBIfam" id="TIGR02374">
    <property type="entry name" value="nitri_red_nirB"/>
    <property type="match status" value="1"/>
</dbReference>
<dbReference type="PIRSF" id="PIRSF037149">
    <property type="entry name" value="NirB"/>
    <property type="match status" value="1"/>
</dbReference>
<dbReference type="SUPFAM" id="SSF56014">
    <property type="entry name" value="Nitrite and sulphite reductase 4Fe-4S domain-like"/>
    <property type="match status" value="1"/>
</dbReference>
<feature type="domain" description="Nitrite/sulphite reductase 4Fe-4S" evidence="21">
    <location>
        <begin position="631"/>
        <end position="752"/>
    </location>
</feature>
<dbReference type="PROSITE" id="PS00365">
    <property type="entry name" value="NIR_SIR"/>
    <property type="match status" value="1"/>
</dbReference>
<evidence type="ECO:0000313" key="27">
    <source>
        <dbReference type="Proteomes" id="UP000431401"/>
    </source>
</evidence>
<evidence type="ECO:0000256" key="9">
    <source>
        <dbReference type="ARBA" id="ARBA00022714"/>
    </source>
</evidence>
<evidence type="ECO:0000256" key="1">
    <source>
        <dbReference type="ARBA" id="ARBA00001974"/>
    </source>
</evidence>
<dbReference type="Gene3D" id="3.50.50.60">
    <property type="entry name" value="FAD/NAD(P)-binding domain"/>
    <property type="match status" value="2"/>
</dbReference>
<evidence type="ECO:0000313" key="26">
    <source>
        <dbReference type="EMBL" id="MQY28296.1"/>
    </source>
</evidence>
<comment type="cofactor">
    <cofactor evidence="20">
        <name>[4Fe-4S] cluster</name>
        <dbReference type="ChEBI" id="CHEBI:49883"/>
    </cofactor>
    <text evidence="20">Binds 1 [4Fe-4S] cluster per subunit.</text>
</comment>
<dbReference type="GO" id="GO:0042128">
    <property type="term" value="P:nitrate assimilation"/>
    <property type="evidence" value="ECO:0007669"/>
    <property type="project" value="UniProtKB-UniRule"/>
</dbReference>
<proteinExistence type="inferred from homology"/>
<dbReference type="GO" id="GO:0051539">
    <property type="term" value="F:4 iron, 4 sulfur cluster binding"/>
    <property type="evidence" value="ECO:0007669"/>
    <property type="project" value="UniProtKB-KW"/>
</dbReference>
<keyword evidence="14 20" id="KW-0408">Iron</keyword>
<keyword evidence="9" id="KW-0001">2Fe-2S</keyword>
<dbReference type="Gene3D" id="3.30.390.30">
    <property type="match status" value="1"/>
</dbReference>
<dbReference type="GO" id="GO:0015980">
    <property type="term" value="P:energy derivation by oxidation of organic compounds"/>
    <property type="evidence" value="ECO:0007669"/>
    <property type="project" value="UniProtKB-ARBA"/>
</dbReference>
<comment type="cofactor">
    <cofactor evidence="1 19">
        <name>FAD</name>
        <dbReference type="ChEBI" id="CHEBI:57692"/>
    </cofactor>
</comment>
<dbReference type="InterPro" id="IPR005117">
    <property type="entry name" value="NiRdtase/SiRdtase_haem-b_fer"/>
</dbReference>
<dbReference type="GO" id="GO:0050311">
    <property type="term" value="F:sulfite reductase (ferredoxin) activity"/>
    <property type="evidence" value="ECO:0007669"/>
    <property type="project" value="UniProtKB-EC"/>
</dbReference>
<accession>A0A7K0DRF3</accession>
<dbReference type="InterPro" id="IPR041575">
    <property type="entry name" value="Rubredoxin_C"/>
</dbReference>
<evidence type="ECO:0000256" key="19">
    <source>
        <dbReference type="PIRNR" id="PIRNR037149"/>
    </source>
</evidence>
<dbReference type="SUPFAM" id="SSF55124">
    <property type="entry name" value="Nitrite/Sulfite reductase N-terminal domain-like"/>
    <property type="match status" value="1"/>
</dbReference>
<comment type="pathway">
    <text evidence="3">Nitrogen metabolism; nitrate reduction (assimilation).</text>
</comment>
<dbReference type="NCBIfam" id="NF011565">
    <property type="entry name" value="PRK14989.1"/>
    <property type="match status" value="1"/>
</dbReference>
<evidence type="ECO:0000256" key="18">
    <source>
        <dbReference type="ARBA" id="ARBA00049518"/>
    </source>
</evidence>
<feature type="binding site" evidence="20">
    <location>
        <position position="680"/>
    </location>
    <ligand>
        <name>[4Fe-4S] cluster</name>
        <dbReference type="ChEBI" id="CHEBI:49883"/>
    </ligand>
</feature>
<dbReference type="GO" id="GO:0046872">
    <property type="term" value="F:metal ion binding"/>
    <property type="evidence" value="ECO:0007669"/>
    <property type="project" value="UniProtKB-KW"/>
</dbReference>
<dbReference type="Pfam" id="PF04324">
    <property type="entry name" value="Fer2_BFD"/>
    <property type="match status" value="1"/>
</dbReference>
<comment type="cofactor">
    <cofactor evidence="17">
        <name>[2Fe-2S] cluster</name>
        <dbReference type="ChEBI" id="CHEBI:190135"/>
    </cofactor>
</comment>
<dbReference type="GO" id="GO:0020037">
    <property type="term" value="F:heme binding"/>
    <property type="evidence" value="ECO:0007669"/>
    <property type="project" value="InterPro"/>
</dbReference>
<dbReference type="AlphaFoldDB" id="A0A7K0DRF3"/>
<dbReference type="Pfam" id="PF18267">
    <property type="entry name" value="Rubredoxin_C"/>
    <property type="match status" value="1"/>
</dbReference>
<keyword evidence="16 19" id="KW-0534">Nitrate assimilation</keyword>
<dbReference type="Gene3D" id="3.30.413.10">
    <property type="entry name" value="Sulfite Reductase Hemoprotein, domain 1"/>
    <property type="match status" value="1"/>
</dbReference>
<evidence type="ECO:0000256" key="12">
    <source>
        <dbReference type="ARBA" id="ARBA00022827"/>
    </source>
</evidence>
<evidence type="ECO:0000259" key="22">
    <source>
        <dbReference type="Pfam" id="PF03460"/>
    </source>
</evidence>
<dbReference type="Pfam" id="PF03460">
    <property type="entry name" value="NIR_SIR_ferr"/>
    <property type="match status" value="1"/>
</dbReference>
<dbReference type="InterPro" id="IPR045854">
    <property type="entry name" value="NO2/SO3_Rdtase_4Fe4S_sf"/>
</dbReference>
<evidence type="ECO:0000256" key="10">
    <source>
        <dbReference type="ARBA" id="ARBA00022723"/>
    </source>
</evidence>
<reference evidence="26 27" key="1">
    <citation type="submission" date="2019-10" db="EMBL/GenBank/DDBJ databases">
        <title>Nocardia macrotermitis sp. nov. and Nocardia aurantia sp. nov., isolated from the gut of fungus growing-termite Macrotermes natalensis.</title>
        <authorList>
            <person name="Benndorf R."/>
            <person name="Schwitalla J."/>
            <person name="Martin K."/>
            <person name="De Beer W."/>
            <person name="Kaster A.-K."/>
            <person name="Vollmers J."/>
            <person name="Poulsen M."/>
            <person name="Beemelmanns C."/>
        </authorList>
    </citation>
    <scope>NUCLEOTIDE SEQUENCE [LARGE SCALE GENOMIC DNA]</scope>
    <source>
        <strain evidence="26 27">RB56</strain>
    </source>
</reference>
<keyword evidence="7 20" id="KW-0349">Heme</keyword>
<evidence type="ECO:0000259" key="23">
    <source>
        <dbReference type="Pfam" id="PF04324"/>
    </source>
</evidence>
<evidence type="ECO:0000256" key="3">
    <source>
        <dbReference type="ARBA" id="ARBA00005096"/>
    </source>
</evidence>
<dbReference type="InterPro" id="IPR041854">
    <property type="entry name" value="BFD-like_2Fe2S-bd_dom_sf"/>
</dbReference>
<comment type="caution">
    <text evidence="26">The sequence shown here is derived from an EMBL/GenBank/DDBJ whole genome shotgun (WGS) entry which is preliminary data.</text>
</comment>
<name>A0A7K0DRF3_9NOCA</name>
<evidence type="ECO:0000256" key="16">
    <source>
        <dbReference type="ARBA" id="ARBA00023063"/>
    </source>
</evidence>
<keyword evidence="13 26" id="KW-0560">Oxidoreductase</keyword>
<organism evidence="26 27">
    <name type="scientific">Nocardia aurantia</name>
    <dbReference type="NCBI Taxonomy" id="2585199"/>
    <lineage>
        <taxon>Bacteria</taxon>
        <taxon>Bacillati</taxon>
        <taxon>Actinomycetota</taxon>
        <taxon>Actinomycetes</taxon>
        <taxon>Mycobacteriales</taxon>
        <taxon>Nocardiaceae</taxon>
        <taxon>Nocardia</taxon>
    </lineage>
</organism>
<keyword evidence="8 19" id="KW-0285">Flavoprotein</keyword>
<evidence type="ECO:0000256" key="4">
    <source>
        <dbReference type="ARBA" id="ARBA00010429"/>
    </source>
</evidence>
<evidence type="ECO:0000259" key="21">
    <source>
        <dbReference type="Pfam" id="PF01077"/>
    </source>
</evidence>
<evidence type="ECO:0000256" key="5">
    <source>
        <dbReference type="ARBA" id="ARBA00012353"/>
    </source>
</evidence>
<dbReference type="SUPFAM" id="SSF51905">
    <property type="entry name" value="FAD/NAD(P)-binding domain"/>
    <property type="match status" value="2"/>
</dbReference>
<dbReference type="RefSeq" id="WP_153344131.1">
    <property type="nucleotide sequence ID" value="NZ_WEGI01000008.1"/>
</dbReference>
<feature type="domain" description="BFD-like [2Fe-2S]-binding" evidence="23">
    <location>
        <begin position="427"/>
        <end position="474"/>
    </location>
</feature>
<dbReference type="FunFam" id="1.10.10.1100:FF:000002">
    <property type="entry name" value="Nitrite reductase large subunit"/>
    <property type="match status" value="1"/>
</dbReference>
<keyword evidence="11" id="KW-0883">Thioether bond</keyword>
<dbReference type="GO" id="GO:0098809">
    <property type="term" value="F:nitrite reductase activity"/>
    <property type="evidence" value="ECO:0007669"/>
    <property type="project" value="InterPro"/>
</dbReference>
<feature type="domain" description="Nitrite/Sulfite reductase ferredoxin-like" evidence="22">
    <location>
        <begin position="559"/>
        <end position="620"/>
    </location>
</feature>
<dbReference type="Pfam" id="PF07992">
    <property type="entry name" value="Pyr_redox_2"/>
    <property type="match status" value="1"/>
</dbReference>
<feature type="domain" description="FAD/NAD(P)-binding" evidence="24">
    <location>
        <begin position="12"/>
        <end position="314"/>
    </location>
</feature>
<dbReference type="UniPathway" id="UPA00653"/>
<feature type="binding site" description="axial binding residue" evidence="20">
    <location>
        <position position="684"/>
    </location>
    <ligand>
        <name>siroheme</name>
        <dbReference type="ChEBI" id="CHEBI:60052"/>
    </ligand>
    <ligandPart>
        <name>Fe</name>
        <dbReference type="ChEBI" id="CHEBI:18248"/>
    </ligandPart>
</feature>
<dbReference type="Gene3D" id="1.10.10.1100">
    <property type="entry name" value="BFD-like [2Fe-2S]-binding domain"/>
    <property type="match status" value="1"/>
</dbReference>
<dbReference type="InterPro" id="IPR036136">
    <property type="entry name" value="Nit/Sulf_reduc_fer-like_dom_sf"/>
</dbReference>
<evidence type="ECO:0000256" key="6">
    <source>
        <dbReference type="ARBA" id="ARBA00022485"/>
    </source>
</evidence>
<evidence type="ECO:0000256" key="17">
    <source>
        <dbReference type="ARBA" id="ARBA00034078"/>
    </source>
</evidence>
<dbReference type="InterPro" id="IPR007419">
    <property type="entry name" value="BFD-like_2Fe2S-bd_dom"/>
</dbReference>
<dbReference type="GO" id="GO:0050661">
    <property type="term" value="F:NADP binding"/>
    <property type="evidence" value="ECO:0007669"/>
    <property type="project" value="UniProtKB-UniRule"/>
</dbReference>
<dbReference type="PRINTS" id="PR00368">
    <property type="entry name" value="FADPNR"/>
</dbReference>
<feature type="domain" description="NADH-rubredoxin oxidoreductase C-terminal" evidence="25">
    <location>
        <begin position="330"/>
        <end position="396"/>
    </location>
</feature>
<evidence type="ECO:0000256" key="20">
    <source>
        <dbReference type="PIRSR" id="PIRSR037149-1"/>
    </source>
</evidence>
<keyword evidence="6 20" id="KW-0004">4Fe-4S</keyword>
<comment type="catalytic activity">
    <reaction evidence="18">
        <text>hydrogen sulfide + 6 oxidized [2Fe-2S]-[ferredoxin] + 3 H2O = sulfite + 6 reduced [2Fe-2S]-[ferredoxin] + 7 H(+)</text>
        <dbReference type="Rhea" id="RHEA:23132"/>
        <dbReference type="Rhea" id="RHEA-COMP:10000"/>
        <dbReference type="Rhea" id="RHEA-COMP:10001"/>
        <dbReference type="ChEBI" id="CHEBI:15377"/>
        <dbReference type="ChEBI" id="CHEBI:15378"/>
        <dbReference type="ChEBI" id="CHEBI:17359"/>
        <dbReference type="ChEBI" id="CHEBI:29919"/>
        <dbReference type="ChEBI" id="CHEBI:33737"/>
        <dbReference type="ChEBI" id="CHEBI:33738"/>
        <dbReference type="EC" id="1.8.7.1"/>
    </reaction>
</comment>
<evidence type="ECO:0000256" key="13">
    <source>
        <dbReference type="ARBA" id="ARBA00023002"/>
    </source>
</evidence>
<feature type="binding site" evidence="20">
    <location>
        <position position="640"/>
    </location>
    <ligand>
        <name>[4Fe-4S] cluster</name>
        <dbReference type="ChEBI" id="CHEBI:49883"/>
    </ligand>
</feature>
<dbReference type="PRINTS" id="PR00397">
    <property type="entry name" value="SIROHAEM"/>
</dbReference>
<dbReference type="InterPro" id="IPR016156">
    <property type="entry name" value="FAD/NAD-linked_Rdtase_dimer_sf"/>
</dbReference>
<evidence type="ECO:0000259" key="24">
    <source>
        <dbReference type="Pfam" id="PF07992"/>
    </source>
</evidence>
<comment type="cofactor">
    <cofactor evidence="20">
        <name>siroheme</name>
        <dbReference type="ChEBI" id="CHEBI:60052"/>
    </cofactor>
    <text evidence="20">Binds 1 siroheme per subunit.</text>
</comment>
<evidence type="ECO:0000259" key="25">
    <source>
        <dbReference type="Pfam" id="PF18267"/>
    </source>
</evidence>
<dbReference type="InterPro" id="IPR036188">
    <property type="entry name" value="FAD/NAD-bd_sf"/>
</dbReference>
<dbReference type="CDD" id="cd19944">
    <property type="entry name" value="NirB_Fer2_BFD-like_2"/>
    <property type="match status" value="1"/>
</dbReference>
<comment type="function">
    <text evidence="2">Catalyzes the reduction of sulfite to sulfide, a step in the biosynthesis of sulfur-containing amino acids and cofactors.</text>
</comment>
<protein>
    <recommendedName>
        <fullName evidence="5">assimilatory sulfite reductase (ferredoxin)</fullName>
        <ecNumber evidence="5">1.8.7.1</ecNumber>
    </recommendedName>
</protein>
<dbReference type="InterPro" id="IPR017121">
    <property type="entry name" value="Nitrite_Rdtase_lsu"/>
</dbReference>
<feature type="binding site" evidence="20">
    <location>
        <position position="646"/>
    </location>
    <ligand>
        <name>[4Fe-4S] cluster</name>
        <dbReference type="ChEBI" id="CHEBI:49883"/>
    </ligand>
</feature>
<sequence length="846" mass="88549">MNAAVEPGARKTVVVAGHGMVGHRFVEALRARDLDGRWQVVVLGEETLPAYDRVGLSSYVGSWDAAQLALPGNEYAGDDLVDLRVGVRADAIDPATRKVTTSTGDVVGYDALVLATGSYPFVPPVPGHDLPACFVYRTLEDLDGIRATAQAAGPGAVGVVVGGGLLGLEAANALRLLGMTPHVVEYNSRLMPAQVDEGGGAILERLVTDLGLEVHTGVGTSAIEPAEDGAGLRITLSDESVIDAALVVFSAGVRPRDQLARDAGLEVGPRGGVITDLGMRTSDPHIWAVGEVAAVEGSCYGLVAPGYTTAEVAVDRLLGGSGEFPGADMSTKLKLLGVDVASFGDAHGVTAGALSVVLHDAARGTYAKLVVSDDAKTLLGGILVGDASAYAALRPLVGSVLPAEPAALISPAGAELGADALPDEAQICSCNNVSKGAIVGAIHEGACDVPAIKGCTKAGTSCGGCVPMLKKLLEQSGVEMSKALCEHFDQSRQELFHIVASTGIRTFSQLIGRHGRGMGCDICKPTVASILASTSSDHILDGEQAALQDTNDHFLANMQKNGTYSVVPRMPGGEVTADQLIEIGSIAKDFGLYVKVTGGQRIDLFGARVEQLPKIWQRLVDAGMESGHAYGKSLRTVKSCVGSTWCRYGQQDSVGMAVLLEKRYRGLRSPHKLKLAVSGCARECAEARGKDVGVIATEHGWNLYVGGNGGLTPKHAVLLAGDLDDETLIKYIDRYLMFYIRTADRLQRTAPWQEALEGGLDYLKAVVCDDSLGIAAELEAAMVRHVAGYRDEWAAVLDDPAKLSRFVSFVNAPEEADPTITFDDSGERKTPVLLGMPGIAEGSAAR</sequence>
<dbReference type="GO" id="GO:0051537">
    <property type="term" value="F:2 iron, 2 sulfur cluster binding"/>
    <property type="evidence" value="ECO:0007669"/>
    <property type="project" value="UniProtKB-KW"/>
</dbReference>
<dbReference type="FunFam" id="3.30.413.10:FF:000007">
    <property type="entry name" value="Nitrite reductase [NAD(P)H] large subunit"/>
    <property type="match status" value="1"/>
</dbReference>
<dbReference type="EC" id="1.8.7.1" evidence="5"/>
<keyword evidence="27" id="KW-1185">Reference proteome</keyword>
<keyword evidence="15 20" id="KW-0411">Iron-sulfur</keyword>
<gene>
    <name evidence="26" type="primary">nasD_2</name>
    <name evidence="26" type="ORF">NRB56_38790</name>
</gene>
<dbReference type="InterPro" id="IPR006067">
    <property type="entry name" value="NO2/SO3_Rdtase_4Fe4S_dom"/>
</dbReference>
<keyword evidence="12 19" id="KW-0274">FAD</keyword>
<dbReference type="Proteomes" id="UP000431401">
    <property type="component" value="Unassembled WGS sequence"/>
</dbReference>
<evidence type="ECO:0000256" key="8">
    <source>
        <dbReference type="ARBA" id="ARBA00022630"/>
    </source>
</evidence>
<dbReference type="EMBL" id="WEGI01000008">
    <property type="protein sequence ID" value="MQY28296.1"/>
    <property type="molecule type" value="Genomic_DNA"/>
</dbReference>
<dbReference type="Pfam" id="PF01077">
    <property type="entry name" value="NIR_SIR"/>
    <property type="match status" value="1"/>
</dbReference>
<dbReference type="PANTHER" id="PTHR43809:SF1">
    <property type="entry name" value="NITRITE REDUCTASE (NADH) LARGE SUBUNIT"/>
    <property type="match status" value="1"/>
</dbReference>
<evidence type="ECO:0000256" key="15">
    <source>
        <dbReference type="ARBA" id="ARBA00023014"/>
    </source>
</evidence>
<evidence type="ECO:0000256" key="2">
    <source>
        <dbReference type="ARBA" id="ARBA00003247"/>
    </source>
</evidence>
<keyword evidence="10 20" id="KW-0479">Metal-binding</keyword>
<evidence type="ECO:0000256" key="14">
    <source>
        <dbReference type="ARBA" id="ARBA00023004"/>
    </source>
</evidence>
<dbReference type="OrthoDB" id="9768666at2"/>
<dbReference type="GO" id="GO:0050660">
    <property type="term" value="F:flavin adenine dinucleotide binding"/>
    <property type="evidence" value="ECO:0007669"/>
    <property type="project" value="UniProtKB-UniRule"/>
</dbReference>
<dbReference type="PANTHER" id="PTHR43809">
    <property type="entry name" value="NITRITE REDUCTASE (NADH) LARGE SUBUNIT"/>
    <property type="match status" value="1"/>
</dbReference>
<feature type="binding site" evidence="20">
    <location>
        <position position="684"/>
    </location>
    <ligand>
        <name>[4Fe-4S] cluster</name>
        <dbReference type="ChEBI" id="CHEBI:49883"/>
    </ligand>
</feature>